<dbReference type="EMBL" id="WIVW01000075">
    <property type="protein sequence ID" value="MQU29520.1"/>
    <property type="molecule type" value="Genomic_DNA"/>
</dbReference>
<name>A0A7X1Y513_9PSED</name>
<protein>
    <recommendedName>
        <fullName evidence="3">Phage tail protein</fullName>
    </recommendedName>
</protein>
<evidence type="ECO:0000313" key="1">
    <source>
        <dbReference type="EMBL" id="MQU29520.1"/>
    </source>
</evidence>
<dbReference type="RefSeq" id="WP_153383031.1">
    <property type="nucleotide sequence ID" value="NZ_JBITTT010000001.1"/>
</dbReference>
<dbReference type="AlphaFoldDB" id="A0A7X1Y513"/>
<dbReference type="Proteomes" id="UP000437970">
    <property type="component" value="Unassembled WGS sequence"/>
</dbReference>
<comment type="caution">
    <text evidence="1">The sequence shown here is derived from an EMBL/GenBank/DDBJ whole genome shotgun (WGS) entry which is preliminary data.</text>
</comment>
<accession>A0A7X1Y513</accession>
<proteinExistence type="predicted"/>
<evidence type="ECO:0008006" key="3">
    <source>
        <dbReference type="Google" id="ProtNLM"/>
    </source>
</evidence>
<evidence type="ECO:0000313" key="2">
    <source>
        <dbReference type="Proteomes" id="UP000437970"/>
    </source>
</evidence>
<sequence length="92" mass="10527">MSNIDWDMLITSEMKGAQTSKALEAAYAEKEALWQESEMLVIAEQLLAIEDDDPIALSGTERQWRDYRIQVRAWKEGAEGFPEAEKRPVRPS</sequence>
<gene>
    <name evidence="1" type="ORF">GHO29_24000</name>
</gene>
<organism evidence="1 2">
    <name type="scientific">Pseudomonas helleri</name>
    <dbReference type="NCBI Taxonomy" id="1608996"/>
    <lineage>
        <taxon>Bacteria</taxon>
        <taxon>Pseudomonadati</taxon>
        <taxon>Pseudomonadota</taxon>
        <taxon>Gammaproteobacteria</taxon>
        <taxon>Pseudomonadales</taxon>
        <taxon>Pseudomonadaceae</taxon>
        <taxon>Pseudomonas</taxon>
    </lineage>
</organism>
<reference evidence="1 2" key="1">
    <citation type="submission" date="2019-10" db="EMBL/GenBank/DDBJ databases">
        <title>Evaluation of single-gene subtyping targets for Pseudomonas.</title>
        <authorList>
            <person name="Reichler S.J."/>
            <person name="Orsi R.H."/>
            <person name="Wiedmann M."/>
            <person name="Martin N.H."/>
            <person name="Murphy S.I."/>
        </authorList>
    </citation>
    <scope>NUCLEOTIDE SEQUENCE [LARGE SCALE GENOMIC DNA]</scope>
    <source>
        <strain evidence="1 2">FSL R10-1984</strain>
    </source>
</reference>